<dbReference type="InterPro" id="IPR058647">
    <property type="entry name" value="BSH_CzcB-like"/>
</dbReference>
<feature type="coiled-coil region" evidence="1">
    <location>
        <begin position="164"/>
        <end position="191"/>
    </location>
</feature>
<dbReference type="GO" id="GO:0015562">
    <property type="term" value="F:efflux transmembrane transporter activity"/>
    <property type="evidence" value="ECO:0007669"/>
    <property type="project" value="TreeGrafter"/>
</dbReference>
<dbReference type="AlphaFoldDB" id="A0A0F9RYG1"/>
<sequence length="388" mass="42608">MKKYRSSILFFAAACVILFVTVMVIQQQMQAKANRPIPTQKESIASPDVSVISVSPASYFSEVSAFGSADPHFSISLTSQVAGQIEQISADFENGKRVKKGITLAQLENSNYQAAVESARQILSAAKVSLLEEERQGMQALAEWQSSGLKGEPDSDLVLRKPQLEAAKASVKNAQASLKSAEKDLARSMIKAPFDALIINRAVSLGSYIQTGTEVATLYSTDRVEISVALSSNEWQNLPPLSELNEGSWPVTISSVENQQQWNGFVLRAEQSLDAQTRQRSLIVALKNPLDQKPALYPGTFMNVHISGRKVDGLWKLPTSALSQRGEIWYVDKNNTLAKFSTTPLFTRTGFIFVEPPEDLKNDRANVLINPLDSYLNGMDVKPVEVTP</sequence>
<comment type="caution">
    <text evidence="3">The sequence shown here is derived from an EMBL/GenBank/DDBJ whole genome shotgun (WGS) entry which is preliminary data.</text>
</comment>
<proteinExistence type="predicted"/>
<evidence type="ECO:0000259" key="2">
    <source>
        <dbReference type="Pfam" id="PF25973"/>
    </source>
</evidence>
<accession>A0A0F9RYG1</accession>
<dbReference type="EMBL" id="LAZR01000905">
    <property type="protein sequence ID" value="KKN54962.1"/>
    <property type="molecule type" value="Genomic_DNA"/>
</dbReference>
<dbReference type="PANTHER" id="PTHR30469:SF12">
    <property type="entry name" value="MULTIDRUG RESISTANCE PROTEIN MDTA"/>
    <property type="match status" value="1"/>
</dbReference>
<protein>
    <recommendedName>
        <fullName evidence="2">CzcB-like barrel-sandwich hybrid domain-containing protein</fullName>
    </recommendedName>
</protein>
<reference evidence="3" key="1">
    <citation type="journal article" date="2015" name="Nature">
        <title>Complex archaea that bridge the gap between prokaryotes and eukaryotes.</title>
        <authorList>
            <person name="Spang A."/>
            <person name="Saw J.H."/>
            <person name="Jorgensen S.L."/>
            <person name="Zaremba-Niedzwiedzka K."/>
            <person name="Martijn J."/>
            <person name="Lind A.E."/>
            <person name="van Eijk R."/>
            <person name="Schleper C."/>
            <person name="Guy L."/>
            <person name="Ettema T.J."/>
        </authorList>
    </citation>
    <scope>NUCLEOTIDE SEQUENCE</scope>
</reference>
<organism evidence="3">
    <name type="scientific">marine sediment metagenome</name>
    <dbReference type="NCBI Taxonomy" id="412755"/>
    <lineage>
        <taxon>unclassified sequences</taxon>
        <taxon>metagenomes</taxon>
        <taxon>ecological metagenomes</taxon>
    </lineage>
</organism>
<dbReference type="Gene3D" id="2.40.50.100">
    <property type="match status" value="1"/>
</dbReference>
<keyword evidence="1" id="KW-0175">Coiled coil</keyword>
<dbReference type="PANTHER" id="PTHR30469">
    <property type="entry name" value="MULTIDRUG RESISTANCE PROTEIN MDTA"/>
    <property type="match status" value="1"/>
</dbReference>
<dbReference type="NCBIfam" id="TIGR01730">
    <property type="entry name" value="RND_mfp"/>
    <property type="match status" value="1"/>
</dbReference>
<dbReference type="Pfam" id="PF25973">
    <property type="entry name" value="BSH_CzcB"/>
    <property type="match status" value="1"/>
</dbReference>
<dbReference type="GO" id="GO:1990281">
    <property type="term" value="C:efflux pump complex"/>
    <property type="evidence" value="ECO:0007669"/>
    <property type="project" value="TreeGrafter"/>
</dbReference>
<dbReference type="SUPFAM" id="SSF111369">
    <property type="entry name" value="HlyD-like secretion proteins"/>
    <property type="match status" value="1"/>
</dbReference>
<feature type="domain" description="CzcB-like barrel-sandwich hybrid" evidence="2">
    <location>
        <begin position="77"/>
        <end position="217"/>
    </location>
</feature>
<evidence type="ECO:0000313" key="3">
    <source>
        <dbReference type="EMBL" id="KKN54962.1"/>
    </source>
</evidence>
<dbReference type="InterPro" id="IPR006143">
    <property type="entry name" value="RND_pump_MFP"/>
</dbReference>
<dbReference type="Gene3D" id="1.10.287.470">
    <property type="entry name" value="Helix hairpin bin"/>
    <property type="match status" value="1"/>
</dbReference>
<evidence type="ECO:0000256" key="1">
    <source>
        <dbReference type="SAM" id="Coils"/>
    </source>
</evidence>
<name>A0A0F9RYG1_9ZZZZ</name>
<gene>
    <name evidence="3" type="ORF">LCGC14_0587180</name>
</gene>
<dbReference type="Gene3D" id="2.40.30.170">
    <property type="match status" value="1"/>
</dbReference>